<dbReference type="Pfam" id="PF05721">
    <property type="entry name" value="PhyH"/>
    <property type="match status" value="1"/>
</dbReference>
<dbReference type="SUPFAM" id="SSF51197">
    <property type="entry name" value="Clavaminate synthase-like"/>
    <property type="match status" value="1"/>
</dbReference>
<proteinExistence type="predicted"/>
<evidence type="ECO:0008006" key="2">
    <source>
        <dbReference type="Google" id="ProtNLM"/>
    </source>
</evidence>
<name>A0A382DT20_9ZZZZ</name>
<dbReference type="EMBL" id="UINC01040676">
    <property type="protein sequence ID" value="SVB40881.1"/>
    <property type="molecule type" value="Genomic_DNA"/>
</dbReference>
<dbReference type="PANTHER" id="PTHR20883">
    <property type="entry name" value="PHYTANOYL-COA DIOXYGENASE DOMAIN CONTAINING 1"/>
    <property type="match status" value="1"/>
</dbReference>
<reference evidence="1" key="1">
    <citation type="submission" date="2018-05" db="EMBL/GenBank/DDBJ databases">
        <authorList>
            <person name="Lanie J.A."/>
            <person name="Ng W.-L."/>
            <person name="Kazmierczak K.M."/>
            <person name="Andrzejewski T.M."/>
            <person name="Davidsen T.M."/>
            <person name="Wayne K.J."/>
            <person name="Tettelin H."/>
            <person name="Glass J.I."/>
            <person name="Rusch D."/>
            <person name="Podicherti R."/>
            <person name="Tsui H.-C.T."/>
            <person name="Winkler M.E."/>
        </authorList>
    </citation>
    <scope>NUCLEOTIDE SEQUENCE</scope>
</reference>
<dbReference type="Gene3D" id="2.60.120.620">
    <property type="entry name" value="q2cbj1_9rhob like domain"/>
    <property type="match status" value="1"/>
</dbReference>
<organism evidence="1">
    <name type="scientific">marine metagenome</name>
    <dbReference type="NCBI Taxonomy" id="408172"/>
    <lineage>
        <taxon>unclassified sequences</taxon>
        <taxon>metagenomes</taxon>
        <taxon>ecological metagenomes</taxon>
    </lineage>
</organism>
<protein>
    <recommendedName>
        <fullName evidence="2">Phytanoyl-CoA dioxygenase</fullName>
    </recommendedName>
</protein>
<evidence type="ECO:0000313" key="1">
    <source>
        <dbReference type="EMBL" id="SVB40881.1"/>
    </source>
</evidence>
<sequence length="286" mass="33126">MLMLITDQDRETFQSEGVVFLPCVFDKDWIQSLKEGVRKNLASPGNRMRIWDRSEKDKITLYDSDNWRRIEEYQNFVYESPSKEIACSLLKTSKVNFFFDAIFVRSTGVRFPTPWHQDEPYWTVEGMDTVSFWMPLGPVEKRSALSFVPGSHRWLNHFQQKDFGKLNPDKQTSIDTVSFQGQWEPFPDIDSDLEKYKVVSWDMTPGDCVAFNGRTIHGGSGQLGPQCDLQVFNTKWLGDDVRVRFKPYGMDPDHTEKMQAAGMNSGDHVDNAIYPRFCLEKGCFLK</sequence>
<dbReference type="AlphaFoldDB" id="A0A382DT20"/>
<gene>
    <name evidence="1" type="ORF">METZ01_LOCUS193735</name>
</gene>
<dbReference type="PANTHER" id="PTHR20883:SF49">
    <property type="entry name" value="PHYTANOYL-COA DIOXYGENASE"/>
    <property type="match status" value="1"/>
</dbReference>
<dbReference type="InterPro" id="IPR008775">
    <property type="entry name" value="Phytyl_CoA_dOase-like"/>
</dbReference>
<accession>A0A382DT20</accession>